<accession>A0ABY7JX16</accession>
<name>A0ABY7JX16_9ACTN</name>
<dbReference type="EMBL" id="CP097463">
    <property type="protein sequence ID" value="WAX55446.1"/>
    <property type="molecule type" value="Genomic_DNA"/>
</dbReference>
<gene>
    <name evidence="4" type="ORF">M6B22_12920</name>
</gene>
<evidence type="ECO:0000313" key="4">
    <source>
        <dbReference type="EMBL" id="WAX55446.1"/>
    </source>
</evidence>
<reference evidence="4" key="1">
    <citation type="submission" date="2022-05" db="EMBL/GenBank/DDBJ databases">
        <title>Jatrophihabitans sp. SB3-54 whole genome sequence.</title>
        <authorList>
            <person name="Suh M.K."/>
            <person name="Eom M.K."/>
            <person name="Kim J.S."/>
            <person name="Kim H.S."/>
            <person name="Do H.E."/>
            <person name="Shin Y.K."/>
            <person name="Lee J.-S."/>
        </authorList>
    </citation>
    <scope>NUCLEOTIDE SEQUENCE</scope>
    <source>
        <strain evidence="4">SB3-54</strain>
    </source>
</reference>
<keyword evidence="4" id="KW-0966">Cell projection</keyword>
<dbReference type="PANTHER" id="PTHR30435:SF2">
    <property type="entry name" value="FLAGELLAR BASAL-BODY ROD PROTEIN FLGC"/>
    <property type="match status" value="1"/>
</dbReference>
<evidence type="ECO:0000313" key="5">
    <source>
        <dbReference type="Proteomes" id="UP001164693"/>
    </source>
</evidence>
<dbReference type="InterPro" id="IPR010930">
    <property type="entry name" value="Flg_bb/hook_C_dom"/>
</dbReference>
<dbReference type="Pfam" id="PF00460">
    <property type="entry name" value="Flg_bb_rod"/>
    <property type="match status" value="1"/>
</dbReference>
<dbReference type="Pfam" id="PF06429">
    <property type="entry name" value="Flg_bbr_C"/>
    <property type="match status" value="1"/>
</dbReference>
<protein>
    <submittedName>
        <fullName evidence="4">Flagellar basal body protein</fullName>
    </submittedName>
</protein>
<sequence>MFEAIGTAGTGLSTYRTWIDTIANNIANVNDTSPTSGPAFQAQFVQAEALPSDAEGVGGGVHVTGLPESSAQGILTYAPEDPQADAQGYVRRPDIDMSQQMGNLIMAQRAFQANATVVDRAKDVYQSAIAIGKGI</sequence>
<dbReference type="InterPro" id="IPR001444">
    <property type="entry name" value="Flag_bb_rod_N"/>
</dbReference>
<evidence type="ECO:0000259" key="2">
    <source>
        <dbReference type="Pfam" id="PF00460"/>
    </source>
</evidence>
<evidence type="ECO:0000259" key="3">
    <source>
        <dbReference type="Pfam" id="PF06429"/>
    </source>
</evidence>
<feature type="domain" description="Flagellar basal-body/hook protein C-terminal" evidence="3">
    <location>
        <begin position="86"/>
        <end position="130"/>
    </location>
</feature>
<dbReference type="PANTHER" id="PTHR30435">
    <property type="entry name" value="FLAGELLAR PROTEIN"/>
    <property type="match status" value="1"/>
</dbReference>
<keyword evidence="5" id="KW-1185">Reference proteome</keyword>
<keyword evidence="4" id="KW-0282">Flagellum</keyword>
<feature type="domain" description="Flagellar basal body rod protein N-terminal" evidence="2">
    <location>
        <begin position="7"/>
        <end position="32"/>
    </location>
</feature>
<keyword evidence="4" id="KW-0969">Cilium</keyword>
<dbReference type="RefSeq" id="WP_269441958.1">
    <property type="nucleotide sequence ID" value="NZ_CP097463.1"/>
</dbReference>
<proteinExistence type="inferred from homology"/>
<comment type="similarity">
    <text evidence="1">Belongs to the flagella basal body rod proteins family.</text>
</comment>
<evidence type="ECO:0000256" key="1">
    <source>
        <dbReference type="ARBA" id="ARBA00009677"/>
    </source>
</evidence>
<dbReference type="Proteomes" id="UP001164693">
    <property type="component" value="Chromosome"/>
</dbReference>
<organism evidence="4 5">
    <name type="scientific">Jatrophihabitans cynanchi</name>
    <dbReference type="NCBI Taxonomy" id="2944128"/>
    <lineage>
        <taxon>Bacteria</taxon>
        <taxon>Bacillati</taxon>
        <taxon>Actinomycetota</taxon>
        <taxon>Actinomycetes</taxon>
        <taxon>Jatrophihabitantales</taxon>
        <taxon>Jatrophihabitantaceae</taxon>
        <taxon>Jatrophihabitans</taxon>
    </lineage>
</organism>